<gene>
    <name evidence="1" type="ORF">Vbra_23227</name>
</gene>
<dbReference type="InParanoid" id="A0A0G4GPE5"/>
<dbReference type="Proteomes" id="UP000041254">
    <property type="component" value="Unassembled WGS sequence"/>
</dbReference>
<sequence>MEVLPMADDPLTLNPRILVDGGVLANNPSIIGAVEAMKKWDGKRDNILMLSIGTGRKEYSRTPEQLKNAGLWGWKVPISSLCMQGPSEHIDYQVKAVLDPGRYIRIQNEDQLSANDLMDDASEQHITDLEALGNALFEYHNHNDELAEFLRRLA</sequence>
<reference evidence="1 2" key="1">
    <citation type="submission" date="2014-11" db="EMBL/GenBank/DDBJ databases">
        <authorList>
            <person name="Zhu J."/>
            <person name="Qi W."/>
            <person name="Song R."/>
        </authorList>
    </citation>
    <scope>NUCLEOTIDE SEQUENCE [LARGE SCALE GENOMIC DNA]</scope>
</reference>
<accession>A0A0G4GPE5</accession>
<dbReference type="STRING" id="1169540.A0A0G4GPE5"/>
<proteinExistence type="predicted"/>
<dbReference type="AlphaFoldDB" id="A0A0G4GPE5"/>
<evidence type="ECO:0000313" key="1">
    <source>
        <dbReference type="EMBL" id="CEM32048.1"/>
    </source>
</evidence>
<dbReference type="Gene3D" id="3.40.1090.10">
    <property type="entry name" value="Cytosolic phospholipase A2 catalytic domain"/>
    <property type="match status" value="1"/>
</dbReference>
<evidence type="ECO:0008006" key="3">
    <source>
        <dbReference type="Google" id="ProtNLM"/>
    </source>
</evidence>
<dbReference type="PANTHER" id="PTHR32176:SF92">
    <property type="entry name" value="XYLOSE ISOMERASE"/>
    <property type="match status" value="1"/>
</dbReference>
<organism evidence="1 2">
    <name type="scientific">Vitrella brassicaformis (strain CCMP3155)</name>
    <dbReference type="NCBI Taxonomy" id="1169540"/>
    <lineage>
        <taxon>Eukaryota</taxon>
        <taxon>Sar</taxon>
        <taxon>Alveolata</taxon>
        <taxon>Colpodellida</taxon>
        <taxon>Vitrellaceae</taxon>
        <taxon>Vitrella</taxon>
    </lineage>
</organism>
<name>A0A0G4GPE5_VITBC</name>
<protein>
    <recommendedName>
        <fullName evidence="3">PNPLA domain-containing protein</fullName>
    </recommendedName>
</protein>
<dbReference type="EMBL" id="CDMY01000743">
    <property type="protein sequence ID" value="CEM32048.1"/>
    <property type="molecule type" value="Genomic_DNA"/>
</dbReference>
<dbReference type="PANTHER" id="PTHR32176">
    <property type="entry name" value="XYLOSE ISOMERASE"/>
    <property type="match status" value="1"/>
</dbReference>
<dbReference type="GO" id="GO:0004620">
    <property type="term" value="F:phospholipase activity"/>
    <property type="evidence" value="ECO:0007669"/>
    <property type="project" value="TreeGrafter"/>
</dbReference>
<dbReference type="OrthoDB" id="10049552at2759"/>
<evidence type="ECO:0000313" key="2">
    <source>
        <dbReference type="Proteomes" id="UP000041254"/>
    </source>
</evidence>
<dbReference type="SUPFAM" id="SSF52151">
    <property type="entry name" value="FabD/lysophospholipase-like"/>
    <property type="match status" value="1"/>
</dbReference>
<dbReference type="GO" id="GO:0047372">
    <property type="term" value="F:monoacylglycerol lipase activity"/>
    <property type="evidence" value="ECO:0007669"/>
    <property type="project" value="TreeGrafter"/>
</dbReference>
<dbReference type="VEuPathDB" id="CryptoDB:Vbra_23227"/>
<keyword evidence="2" id="KW-1185">Reference proteome</keyword>
<dbReference type="InterPro" id="IPR016035">
    <property type="entry name" value="Acyl_Trfase/lysoPLipase"/>
</dbReference>